<evidence type="ECO:0000256" key="1">
    <source>
        <dbReference type="SAM" id="Phobius"/>
    </source>
</evidence>
<dbReference type="InterPro" id="IPR046487">
    <property type="entry name" value="DUF6580"/>
</dbReference>
<feature type="transmembrane region" description="Helical" evidence="1">
    <location>
        <begin position="6"/>
        <end position="24"/>
    </location>
</feature>
<keyword evidence="1" id="KW-1133">Transmembrane helix</keyword>
<proteinExistence type="predicted"/>
<dbReference type="Pfam" id="PF20221">
    <property type="entry name" value="DUF6580"/>
    <property type="match status" value="1"/>
</dbReference>
<dbReference type="EMBL" id="PFBG01000013">
    <property type="protein sequence ID" value="PIR86006.1"/>
    <property type="molecule type" value="Genomic_DNA"/>
</dbReference>
<reference evidence="3" key="1">
    <citation type="submission" date="2017-09" db="EMBL/GenBank/DDBJ databases">
        <title>Depth-based differentiation of microbial function through sediment-hosted aquifers and enrichment of novel symbionts in the deep terrestrial subsurface.</title>
        <authorList>
            <person name="Probst A.J."/>
            <person name="Ladd B."/>
            <person name="Jarett J.K."/>
            <person name="Geller-Mcgrath D.E."/>
            <person name="Sieber C.M.K."/>
            <person name="Emerson J.B."/>
            <person name="Anantharaman K."/>
            <person name="Thomas B.C."/>
            <person name="Malmstrom R."/>
            <person name="Stieglmeier M."/>
            <person name="Klingl A."/>
            <person name="Woyke T."/>
            <person name="Ryan C.M."/>
            <person name="Banfield J.F."/>
        </authorList>
    </citation>
    <scope>NUCLEOTIDE SEQUENCE [LARGE SCALE GENOMIC DNA]</scope>
</reference>
<feature type="transmembrane region" description="Helical" evidence="1">
    <location>
        <begin position="101"/>
        <end position="122"/>
    </location>
</feature>
<evidence type="ECO:0008006" key="4">
    <source>
        <dbReference type="Google" id="ProtNLM"/>
    </source>
</evidence>
<comment type="caution">
    <text evidence="2">The sequence shown here is derived from an EMBL/GenBank/DDBJ whole genome shotgun (WGS) entry which is preliminary data.</text>
</comment>
<keyword evidence="1" id="KW-0812">Transmembrane</keyword>
<evidence type="ECO:0000313" key="3">
    <source>
        <dbReference type="Proteomes" id="UP000229612"/>
    </source>
</evidence>
<feature type="transmembrane region" description="Helical" evidence="1">
    <location>
        <begin position="72"/>
        <end position="89"/>
    </location>
</feature>
<keyword evidence="1" id="KW-0472">Membrane</keyword>
<evidence type="ECO:0000313" key="2">
    <source>
        <dbReference type="EMBL" id="PIR86006.1"/>
    </source>
</evidence>
<protein>
    <recommendedName>
        <fullName evidence="4">Rod shape-determining protein MreD</fullName>
    </recommendedName>
</protein>
<name>A0A2H0UJY8_9BACT</name>
<gene>
    <name evidence="2" type="ORF">COU14_01165</name>
</gene>
<dbReference type="AlphaFoldDB" id="A0A2H0UJY8"/>
<organism evidence="2 3">
    <name type="scientific">Candidatus Kaiserbacteria bacterium CG10_big_fil_rev_8_21_14_0_10_44_10</name>
    <dbReference type="NCBI Taxonomy" id="1974606"/>
    <lineage>
        <taxon>Bacteria</taxon>
        <taxon>Candidatus Kaiseribacteriota</taxon>
    </lineage>
</organism>
<dbReference type="Proteomes" id="UP000229612">
    <property type="component" value="Unassembled WGS sequence"/>
</dbReference>
<feature type="transmembrane region" description="Helical" evidence="1">
    <location>
        <begin position="142"/>
        <end position="167"/>
    </location>
</feature>
<accession>A0A2H0UJY8</accession>
<sequence length="178" mass="19989">MNLNRNQIILIVCTLILFGIMMRLMPHAPNATPIAALAFVGSLYLGRRWSIILPLSALLLSDLLIGFYDWRIMLSVYGSFALIGFLSWICRKYNSFFSTGITVIAGSLVFFLLTNTAVWLFSPWYEKSISGLLYSYELGLPFLRNMLAGDIAYTFVLIGVFETAFVLSRVKVFSAKTA</sequence>